<dbReference type="PROSITE" id="PS51123">
    <property type="entry name" value="OMPA_2"/>
    <property type="match status" value="1"/>
</dbReference>
<dbReference type="InterPro" id="IPR036737">
    <property type="entry name" value="OmpA-like_sf"/>
</dbReference>
<feature type="compositionally biased region" description="Polar residues" evidence="4">
    <location>
        <begin position="128"/>
        <end position="138"/>
    </location>
</feature>
<comment type="subcellular location">
    <subcellularLocation>
        <location evidence="1">Cell outer membrane</location>
    </subcellularLocation>
</comment>
<reference evidence="6" key="1">
    <citation type="journal article" date="2015" name="Nature">
        <title>Complex archaea that bridge the gap between prokaryotes and eukaryotes.</title>
        <authorList>
            <person name="Spang A."/>
            <person name="Saw J.H."/>
            <person name="Jorgensen S.L."/>
            <person name="Zaremba-Niedzwiedzka K."/>
            <person name="Martijn J."/>
            <person name="Lind A.E."/>
            <person name="van Eijk R."/>
            <person name="Schleper C."/>
            <person name="Guy L."/>
            <person name="Ettema T.J."/>
        </authorList>
    </citation>
    <scope>NUCLEOTIDE SEQUENCE</scope>
</reference>
<dbReference type="EMBL" id="LAZR01000025">
    <property type="protein sequence ID" value="KKO03890.1"/>
    <property type="molecule type" value="Genomic_DNA"/>
</dbReference>
<sequence length="574" mass="60729">MSDYNGLRPGEILADASVADFISSLGLGIARAQQALDTNSIEQLDSFIQPIPGLGGKTLIEMGFSPAFYHYQHADISCSMNLHLRVEESTGVDFGINGAYNSADTSNNDGESSSSSSSSGSRAETRNRQASLEVTSRSAGEVRINDSRVALSGADLESRLGSLVNGLAGNTEISAIALERTETPINPTSNASPQQVVVSPNAVAFRAFGYAGGVIRIASNSDTTFVANPDTSLPVSRSNSVGNYARKVKTAFEDAGYTVTHWAPGEAIHEVLFDIDSNLIRPDQRDGLQETAQILARAGLPLRLVGHADAPASPEYNLGLSQRRADEVKRQLIANGVDTTKITNAGGEGEAAANPDGAEGVPHDPAHRRVQILLDVDLLLIEGADGQVISGVTPDWRDNSEPSSNGWIQTFDANDMSGLNGKQVTAEGRSWGLSGAAADGHAANSPQAFAKNLADSINADSDSQISASAGGSVCHLARKSDPVRLHLISTSSRDLRITSSESITINEQFANSSSERETTRRTGNNTVAFGATLDVRHARQFELDVTGNSTISARLVSIPAPPEFLDTIRTYLRD</sequence>
<dbReference type="Pfam" id="PF00691">
    <property type="entry name" value="OmpA"/>
    <property type="match status" value="1"/>
</dbReference>
<dbReference type="InterPro" id="IPR006664">
    <property type="entry name" value="OMP_bac"/>
</dbReference>
<keyword evidence="3" id="KW-0998">Cell outer membrane</keyword>
<dbReference type="AlphaFoldDB" id="A0A0F9VIL9"/>
<evidence type="ECO:0000256" key="3">
    <source>
        <dbReference type="ARBA" id="ARBA00023237"/>
    </source>
</evidence>
<dbReference type="SUPFAM" id="SSF103088">
    <property type="entry name" value="OmpA-like"/>
    <property type="match status" value="1"/>
</dbReference>
<evidence type="ECO:0000256" key="2">
    <source>
        <dbReference type="ARBA" id="ARBA00023136"/>
    </source>
</evidence>
<dbReference type="PANTHER" id="PTHR30329:SF21">
    <property type="entry name" value="LIPOPROTEIN YIAD-RELATED"/>
    <property type="match status" value="1"/>
</dbReference>
<feature type="compositionally biased region" description="Low complexity" evidence="4">
    <location>
        <begin position="350"/>
        <end position="360"/>
    </location>
</feature>
<dbReference type="GO" id="GO:0009279">
    <property type="term" value="C:cell outer membrane"/>
    <property type="evidence" value="ECO:0007669"/>
    <property type="project" value="UniProtKB-SubCell"/>
</dbReference>
<evidence type="ECO:0000259" key="5">
    <source>
        <dbReference type="PROSITE" id="PS51123"/>
    </source>
</evidence>
<feature type="region of interest" description="Disordered" evidence="4">
    <location>
        <begin position="101"/>
        <end position="138"/>
    </location>
</feature>
<accession>A0A0F9VIL9</accession>
<evidence type="ECO:0000256" key="1">
    <source>
        <dbReference type="ARBA" id="ARBA00004442"/>
    </source>
</evidence>
<name>A0A0F9VIL9_9ZZZZ</name>
<keyword evidence="2" id="KW-0472">Membrane</keyword>
<feature type="compositionally biased region" description="Low complexity" evidence="4">
    <location>
        <begin position="112"/>
        <end position="121"/>
    </location>
</feature>
<feature type="domain" description="OmpA-like" evidence="5">
    <location>
        <begin position="260"/>
        <end position="378"/>
    </location>
</feature>
<gene>
    <name evidence="6" type="ORF">LCGC14_0093170</name>
</gene>
<organism evidence="6">
    <name type="scientific">marine sediment metagenome</name>
    <dbReference type="NCBI Taxonomy" id="412755"/>
    <lineage>
        <taxon>unclassified sequences</taxon>
        <taxon>metagenomes</taxon>
        <taxon>ecological metagenomes</taxon>
    </lineage>
</organism>
<feature type="compositionally biased region" description="Polar residues" evidence="4">
    <location>
        <begin position="101"/>
        <end position="111"/>
    </location>
</feature>
<dbReference type="CDD" id="cd07185">
    <property type="entry name" value="OmpA_C-like"/>
    <property type="match status" value="1"/>
</dbReference>
<dbReference type="InterPro" id="IPR006665">
    <property type="entry name" value="OmpA-like"/>
</dbReference>
<feature type="region of interest" description="Disordered" evidence="4">
    <location>
        <begin position="341"/>
        <end position="360"/>
    </location>
</feature>
<evidence type="ECO:0000313" key="6">
    <source>
        <dbReference type="EMBL" id="KKO03890.1"/>
    </source>
</evidence>
<comment type="caution">
    <text evidence="6">The sequence shown here is derived from an EMBL/GenBank/DDBJ whole genome shotgun (WGS) entry which is preliminary data.</text>
</comment>
<dbReference type="PANTHER" id="PTHR30329">
    <property type="entry name" value="STATOR ELEMENT OF FLAGELLAR MOTOR COMPLEX"/>
    <property type="match status" value="1"/>
</dbReference>
<dbReference type="InterPro" id="IPR050330">
    <property type="entry name" value="Bact_OuterMem_StrucFunc"/>
</dbReference>
<dbReference type="PRINTS" id="PR01021">
    <property type="entry name" value="OMPADOMAIN"/>
</dbReference>
<dbReference type="Gene3D" id="3.30.1330.60">
    <property type="entry name" value="OmpA-like domain"/>
    <property type="match status" value="1"/>
</dbReference>
<evidence type="ECO:0000256" key="4">
    <source>
        <dbReference type="SAM" id="MobiDB-lite"/>
    </source>
</evidence>
<proteinExistence type="predicted"/>
<protein>
    <recommendedName>
        <fullName evidence="5">OmpA-like domain-containing protein</fullName>
    </recommendedName>
</protein>